<proteinExistence type="predicted"/>
<sequence length="140" mass="15513">MPDVVQACIRPKGDDSIEKRLLTVCACQEPRLHAMPDIVQPGVLAKVCEGMPREMLSKRVCCKIAMMDCHVRRQSTACAAQMPFGHATPDVFRSCVLSKGDDNLPRLMSSDCMCCLMYTMACLPSKGRTGMPRTTPYDRV</sequence>
<evidence type="ECO:0000313" key="1">
    <source>
        <dbReference type="EnsemblPlants" id="Solyc12g026380.1.1.1"/>
    </source>
</evidence>
<dbReference type="EnsemblPlants" id="Solyc12g026380.1.1">
    <property type="protein sequence ID" value="Solyc12g026380.1.1.1"/>
    <property type="gene ID" value="Solyc12g026380.1"/>
</dbReference>
<organism evidence="1">
    <name type="scientific">Solanum lycopersicum</name>
    <name type="common">Tomato</name>
    <name type="synonym">Lycopersicon esculentum</name>
    <dbReference type="NCBI Taxonomy" id="4081"/>
    <lineage>
        <taxon>Eukaryota</taxon>
        <taxon>Viridiplantae</taxon>
        <taxon>Streptophyta</taxon>
        <taxon>Embryophyta</taxon>
        <taxon>Tracheophyta</taxon>
        <taxon>Spermatophyta</taxon>
        <taxon>Magnoliopsida</taxon>
        <taxon>eudicotyledons</taxon>
        <taxon>Gunneridae</taxon>
        <taxon>Pentapetalae</taxon>
        <taxon>asterids</taxon>
        <taxon>lamiids</taxon>
        <taxon>Solanales</taxon>
        <taxon>Solanaceae</taxon>
        <taxon>Solanoideae</taxon>
        <taxon>Solaneae</taxon>
        <taxon>Solanum</taxon>
        <taxon>Solanum subgen. Lycopersicon</taxon>
    </lineage>
</organism>
<dbReference type="Proteomes" id="UP000004994">
    <property type="component" value="Chromosome 12"/>
</dbReference>
<dbReference type="InParanoid" id="A0A3Q7J7I9"/>
<keyword evidence="2" id="KW-1185">Reference proteome</keyword>
<protein>
    <submittedName>
        <fullName evidence="1">Uncharacterized protein</fullName>
    </submittedName>
</protein>
<dbReference type="AlphaFoldDB" id="A0A3Q7J7I9"/>
<evidence type="ECO:0000313" key="2">
    <source>
        <dbReference type="Proteomes" id="UP000004994"/>
    </source>
</evidence>
<reference evidence="1" key="1">
    <citation type="journal article" date="2012" name="Nature">
        <title>The tomato genome sequence provides insights into fleshy fruit evolution.</title>
        <authorList>
            <consortium name="Tomato Genome Consortium"/>
        </authorList>
    </citation>
    <scope>NUCLEOTIDE SEQUENCE [LARGE SCALE GENOMIC DNA]</scope>
    <source>
        <strain evidence="1">cv. Heinz 1706</strain>
    </source>
</reference>
<dbReference type="PaxDb" id="4081-Solyc12g026380.1.1"/>
<reference evidence="1" key="2">
    <citation type="submission" date="2019-01" db="UniProtKB">
        <authorList>
            <consortium name="EnsemblPlants"/>
        </authorList>
    </citation>
    <scope>IDENTIFICATION</scope>
    <source>
        <strain evidence="1">cv. Heinz 1706</strain>
    </source>
</reference>
<name>A0A3Q7J7I9_SOLLC</name>
<accession>A0A3Q7J7I9</accession>
<dbReference type="Gramene" id="Solyc12g026380.1.1">
    <property type="protein sequence ID" value="Solyc12g026380.1.1.1"/>
    <property type="gene ID" value="Solyc12g026380.1"/>
</dbReference>